<dbReference type="Pfam" id="PF06985">
    <property type="entry name" value="HET"/>
    <property type="match status" value="1"/>
</dbReference>
<accession>A0ABY0FRQ3</accession>
<evidence type="ECO:0000259" key="1">
    <source>
        <dbReference type="Pfam" id="PF06985"/>
    </source>
</evidence>
<evidence type="ECO:0000313" key="2">
    <source>
        <dbReference type="EMBL" id="RYN86407.1"/>
    </source>
</evidence>
<organism evidence="2 3">
    <name type="scientific">Alternaria tenuissima</name>
    <dbReference type="NCBI Taxonomy" id="119927"/>
    <lineage>
        <taxon>Eukaryota</taxon>
        <taxon>Fungi</taxon>
        <taxon>Dikarya</taxon>
        <taxon>Ascomycota</taxon>
        <taxon>Pezizomycotina</taxon>
        <taxon>Dothideomycetes</taxon>
        <taxon>Pleosporomycetidae</taxon>
        <taxon>Pleosporales</taxon>
        <taxon>Pleosporineae</taxon>
        <taxon>Pleosporaceae</taxon>
        <taxon>Alternaria</taxon>
        <taxon>Alternaria sect. Alternaria</taxon>
        <taxon>Alternaria alternata complex</taxon>
    </lineage>
</organism>
<dbReference type="PANTHER" id="PTHR33112:SF16">
    <property type="entry name" value="HETEROKARYON INCOMPATIBILITY DOMAIN-CONTAINING PROTEIN"/>
    <property type="match status" value="1"/>
</dbReference>
<reference evidence="3" key="1">
    <citation type="journal article" date="2019" name="bioRxiv">
        <title>Genomics, evolutionary history and diagnostics of the Alternaria alternata species group including apple and Asian pear pathotypes.</title>
        <authorList>
            <person name="Armitage A.D."/>
            <person name="Cockerton H.M."/>
            <person name="Sreenivasaprasad S."/>
            <person name="Woodhall J.W."/>
            <person name="Lane C.R."/>
            <person name="Harrison R.J."/>
            <person name="Clarkson J.P."/>
        </authorList>
    </citation>
    <scope>NUCLEOTIDE SEQUENCE [LARGE SCALE GENOMIC DNA]</scope>
    <source>
        <strain evidence="3">FERA 635</strain>
    </source>
</reference>
<evidence type="ECO:0000313" key="3">
    <source>
        <dbReference type="Proteomes" id="UP000293195"/>
    </source>
</evidence>
<name>A0ABY0FRQ3_9PLEO</name>
<sequence length="565" mass="63896">MIASRLLPKSAKSVGDFIIHNKTTNEAISLIPRPTNGIDKLEVKLEREGYIKLAVLTNEGSVPATANHVSGRCIKAASNLDQARRWLNDCLRNHDHGPKVAATRPSRLVAVGTLDGSEHIKIVDSSDFDEKYIAVSYRWGATNNLLTTTKTSKLFHTSIAWDQLPKTFRDAVEIARELDISYIWIDSLCIVQDDPDDWETESAKMADIYNGAFLTIMAASASDSQGGFFQDRPAIREMVVLPYTDASGATELNVFVGKELPGYEDIVFNGPLFRRGWVFQERLMSKRKLIFGRDQTYWECNTKVQSESTIRRRDKFANLNRPHNALFLTLSDPSYRMDESRGRTSPEDLWMDLVSQYSLCSLTYETDRLPSLSGLARTFAQRFGGSYAAGLWQDQIPCSLGWLVSQRRPIETDKREYCAPSWSWASINGSVIFRRGGQSELEIVSADIKLAGQDLYGKVCPDSSICVRGRLRRGKLMGVHGRRDRVWLETEHERLQHRGFLDRLDENLPLEVQFLELSPGSGFLGARCLLLHKTESDNRFRRVGMADLEETELFQGLQKEVITLV</sequence>
<protein>
    <recommendedName>
        <fullName evidence="1">Heterokaryon incompatibility domain-containing protein</fullName>
    </recommendedName>
</protein>
<gene>
    <name evidence="2" type="ORF">AA0119_g12928</name>
</gene>
<dbReference type="EMBL" id="PDXF01000148">
    <property type="protein sequence ID" value="RYN86407.1"/>
    <property type="molecule type" value="Genomic_DNA"/>
</dbReference>
<dbReference type="Proteomes" id="UP000293195">
    <property type="component" value="Unassembled WGS sequence"/>
</dbReference>
<dbReference type="InterPro" id="IPR010730">
    <property type="entry name" value="HET"/>
</dbReference>
<keyword evidence="3" id="KW-1185">Reference proteome</keyword>
<comment type="caution">
    <text evidence="2">The sequence shown here is derived from an EMBL/GenBank/DDBJ whole genome shotgun (WGS) entry which is preliminary data.</text>
</comment>
<proteinExistence type="predicted"/>
<feature type="domain" description="Heterokaryon incompatibility" evidence="1">
    <location>
        <begin position="132"/>
        <end position="281"/>
    </location>
</feature>
<dbReference type="PANTHER" id="PTHR33112">
    <property type="entry name" value="DOMAIN PROTEIN, PUTATIVE-RELATED"/>
    <property type="match status" value="1"/>
</dbReference>